<keyword evidence="3" id="KW-0067">ATP-binding</keyword>
<organism evidence="7">
    <name type="scientific">uncultured organism</name>
    <dbReference type="NCBI Taxonomy" id="155900"/>
    <lineage>
        <taxon>unclassified sequences</taxon>
        <taxon>environmental samples</taxon>
    </lineage>
</organism>
<evidence type="ECO:0000313" key="7">
    <source>
        <dbReference type="EMBL" id="AKC94926.1"/>
    </source>
</evidence>
<dbReference type="GO" id="GO:0016020">
    <property type="term" value="C:membrane"/>
    <property type="evidence" value="ECO:0007669"/>
    <property type="project" value="UniProtKB-SubCell"/>
</dbReference>
<dbReference type="InterPro" id="IPR003593">
    <property type="entry name" value="AAA+_ATPase"/>
</dbReference>
<dbReference type="Pfam" id="PF04212">
    <property type="entry name" value="MIT"/>
    <property type="match status" value="1"/>
</dbReference>
<comment type="subcellular location">
    <subcellularLocation>
        <location evidence="1">Membrane</location>
    </subcellularLocation>
</comment>
<dbReference type="Gene3D" id="3.40.50.300">
    <property type="entry name" value="P-loop containing nucleotide triphosphate hydrolases"/>
    <property type="match status" value="1"/>
</dbReference>
<feature type="region of interest" description="Disordered" evidence="4">
    <location>
        <begin position="73"/>
        <end position="95"/>
    </location>
</feature>
<feature type="domain" description="AAA+ ATPase" evidence="5">
    <location>
        <begin position="146"/>
        <end position="281"/>
    </location>
</feature>
<dbReference type="Pfam" id="PF00004">
    <property type="entry name" value="AAA"/>
    <property type="match status" value="1"/>
</dbReference>
<dbReference type="CDD" id="cd02656">
    <property type="entry name" value="MIT"/>
    <property type="match status" value="1"/>
</dbReference>
<protein>
    <submittedName>
        <fullName evidence="7">Putative AAA-type ATPase Vps4</fullName>
    </submittedName>
</protein>
<dbReference type="PANTHER" id="PTHR23074">
    <property type="entry name" value="AAA DOMAIN-CONTAINING"/>
    <property type="match status" value="1"/>
</dbReference>
<dbReference type="Gene3D" id="1.20.58.80">
    <property type="entry name" value="Phosphotransferase system, lactose/cellobiose-type IIA subunit"/>
    <property type="match status" value="1"/>
</dbReference>
<dbReference type="InterPro" id="IPR027417">
    <property type="entry name" value="P-loop_NTPase"/>
</dbReference>
<dbReference type="InterPro" id="IPR041569">
    <property type="entry name" value="AAA_lid_3"/>
</dbReference>
<evidence type="ECO:0000256" key="4">
    <source>
        <dbReference type="SAM" id="MobiDB-lite"/>
    </source>
</evidence>
<dbReference type="InterPro" id="IPR007330">
    <property type="entry name" value="MIT_dom"/>
</dbReference>
<evidence type="ECO:0000256" key="2">
    <source>
        <dbReference type="ARBA" id="ARBA00022741"/>
    </source>
</evidence>
<dbReference type="Pfam" id="PF09336">
    <property type="entry name" value="Vps4_C"/>
    <property type="match status" value="1"/>
</dbReference>
<evidence type="ECO:0000259" key="5">
    <source>
        <dbReference type="SMART" id="SM00382"/>
    </source>
</evidence>
<accession>A0A0F6PX33</accession>
<dbReference type="InterPro" id="IPR050304">
    <property type="entry name" value="MT-severing_AAA_ATPase"/>
</dbReference>
<dbReference type="Pfam" id="PF17862">
    <property type="entry name" value="AAA_lid_3"/>
    <property type="match status" value="1"/>
</dbReference>
<evidence type="ECO:0000259" key="6">
    <source>
        <dbReference type="SMART" id="SM00745"/>
    </source>
</evidence>
<dbReference type="GO" id="GO:0016887">
    <property type="term" value="F:ATP hydrolysis activity"/>
    <property type="evidence" value="ECO:0007669"/>
    <property type="project" value="InterPro"/>
</dbReference>
<dbReference type="SMART" id="SM00745">
    <property type="entry name" value="MIT"/>
    <property type="match status" value="1"/>
</dbReference>
<dbReference type="FunFam" id="3.40.50.300:FF:001003">
    <property type="entry name" value="Vacuolar protein sorting-associated protein 4"/>
    <property type="match status" value="1"/>
</dbReference>
<dbReference type="InterPro" id="IPR015415">
    <property type="entry name" value="Spast_Vps4_C"/>
</dbReference>
<evidence type="ECO:0000256" key="3">
    <source>
        <dbReference type="ARBA" id="ARBA00022840"/>
    </source>
</evidence>
<feature type="domain" description="MIT" evidence="6">
    <location>
        <begin position="5"/>
        <end position="82"/>
    </location>
</feature>
<dbReference type="AlphaFoldDB" id="A0A0F6PX33"/>
<dbReference type="SUPFAM" id="SSF52540">
    <property type="entry name" value="P-loop containing nucleoside triphosphate hydrolases"/>
    <property type="match status" value="1"/>
</dbReference>
<proteinExistence type="predicted"/>
<keyword evidence="2" id="KW-0547">Nucleotide-binding</keyword>
<evidence type="ECO:0000256" key="1">
    <source>
        <dbReference type="ARBA" id="ARBA00004370"/>
    </source>
</evidence>
<dbReference type="InterPro" id="IPR003959">
    <property type="entry name" value="ATPase_AAA_core"/>
</dbReference>
<name>A0A0F6PX33_9ZZZZ</name>
<reference evidence="7" key="1">
    <citation type="journal article" date="2015" name="Nature">
        <title>Complex archaea that bridge the gap between prokaryotes and eukaryotes.</title>
        <authorList>
            <person name="Spang A."/>
            <person name="Saw J.H."/>
            <person name="Jorgensen S.L."/>
            <person name="Zaremba-Niedzwiedzka K."/>
            <person name="Martijn J."/>
            <person name="Lind A.E."/>
            <person name="van Eijk R."/>
            <person name="Schleper C."/>
            <person name="Guy L."/>
            <person name="Ettema T.J."/>
        </authorList>
    </citation>
    <scope>NUCLEOTIDE SEQUENCE</scope>
</reference>
<dbReference type="GO" id="GO:0005524">
    <property type="term" value="F:ATP binding"/>
    <property type="evidence" value="ECO:0007669"/>
    <property type="project" value="UniProtKB-KW"/>
</dbReference>
<dbReference type="EMBL" id="KP869655">
    <property type="protein sequence ID" value="AKC94926.1"/>
    <property type="molecule type" value="Genomic_DNA"/>
</dbReference>
<dbReference type="InterPro" id="IPR036181">
    <property type="entry name" value="MIT_dom_sf"/>
</dbReference>
<dbReference type="SUPFAM" id="SSF116846">
    <property type="entry name" value="MIT domain"/>
    <property type="match status" value="1"/>
</dbReference>
<dbReference type="Gene3D" id="1.10.8.60">
    <property type="match status" value="1"/>
</dbReference>
<dbReference type="SMART" id="SM00382">
    <property type="entry name" value="AAA"/>
    <property type="match status" value="1"/>
</dbReference>
<sequence length="383" mass="42744">MSSGRIDLLNQAREDAKTAVELDKAGRGKEAINYYVRAAENLQHVFRFTHDEKMKQTYYDRILGYLNRAEELKAHPEGKSSTKTGKNGKDDSDSELSSAIEGTIIREKPNVKWDDVANLVEAKLALREAIILPMARPDLFTGARKPWKGILMFGPPGCGKTYLAKAVASEVDATFFSISAANIVSKWLGEAEKLVKQLYDSARKEAPSIIFFDEVDSLVSSRGGGENEAMRRVKTQLMQAIEGIGTGDELIVTIGATNLPWELDPAMRRRFEKRIMITLPDEEARSIMFKIHTRGVELDAIDFDMLGKLSVGFSAADIALICREALLFPIREMDVSGLLQNKDLNPRNPQMVDFENALVRIKPTVAPEELANYNEWAEDFGNV</sequence>
<dbReference type="PANTHER" id="PTHR23074:SF83">
    <property type="entry name" value="VACUOLAR PROTEIN SORTING-ASSOCIATED PROTEIN 4A"/>
    <property type="match status" value="1"/>
</dbReference>